<keyword evidence="2 6" id="KW-0689">Ribosomal protein</keyword>
<comment type="caution">
    <text evidence="6">The sequence shown here is derived from an EMBL/GenBank/DDBJ whole genome shotgun (WGS) entry which is preliminary data.</text>
</comment>
<dbReference type="SUPFAM" id="SSF52080">
    <property type="entry name" value="Ribosomal proteins L15p and L18e"/>
    <property type="match status" value="1"/>
</dbReference>
<evidence type="ECO:0000256" key="4">
    <source>
        <dbReference type="SAM" id="MobiDB-lite"/>
    </source>
</evidence>
<evidence type="ECO:0000256" key="2">
    <source>
        <dbReference type="ARBA" id="ARBA00022980"/>
    </source>
</evidence>
<evidence type="ECO:0000259" key="5">
    <source>
        <dbReference type="Pfam" id="PF00828"/>
    </source>
</evidence>
<gene>
    <name evidence="6" type="ORF">DI09_122p30</name>
</gene>
<evidence type="ECO:0000313" key="7">
    <source>
        <dbReference type="Proteomes" id="UP000029725"/>
    </source>
</evidence>
<evidence type="ECO:0000256" key="3">
    <source>
        <dbReference type="ARBA" id="ARBA00023274"/>
    </source>
</evidence>
<dbReference type="PANTHER" id="PTHR12934">
    <property type="entry name" value="50S RIBOSOMAL PROTEIN L15"/>
    <property type="match status" value="1"/>
</dbReference>
<dbReference type="VEuPathDB" id="MicrosporidiaDB:DI09_122p30"/>
<dbReference type="InterPro" id="IPR005749">
    <property type="entry name" value="Ribosomal_uL15_bac-type"/>
</dbReference>
<dbReference type="GO" id="GO:0003735">
    <property type="term" value="F:structural constituent of ribosome"/>
    <property type="evidence" value="ECO:0007669"/>
    <property type="project" value="InterPro"/>
</dbReference>
<feature type="compositionally biased region" description="Basic residues" evidence="4">
    <location>
        <begin position="56"/>
        <end position="65"/>
    </location>
</feature>
<comment type="similarity">
    <text evidence="1">Belongs to the universal ribosomal protein uL15 family.</text>
</comment>
<dbReference type="GeneID" id="25258175"/>
<keyword evidence="3" id="KW-0687">Ribonucleoprotein</keyword>
<dbReference type="OrthoDB" id="361383at2759"/>
<proteinExistence type="inferred from homology"/>
<dbReference type="InterPro" id="IPR036227">
    <property type="entry name" value="Ribosomal_uL15/eL18_sf"/>
</dbReference>
<dbReference type="AlphaFoldDB" id="A0A098VVK1"/>
<dbReference type="EMBL" id="JMKJ01000025">
    <property type="protein sequence ID" value="KGG52935.1"/>
    <property type="molecule type" value="Genomic_DNA"/>
</dbReference>
<keyword evidence="7" id="KW-1185">Reference proteome</keyword>
<dbReference type="HAMAP" id="MF_01341">
    <property type="entry name" value="Ribosomal_uL15"/>
    <property type="match status" value="1"/>
</dbReference>
<dbReference type="Proteomes" id="UP000029725">
    <property type="component" value="Unassembled WGS sequence"/>
</dbReference>
<dbReference type="GO" id="GO:0006412">
    <property type="term" value="P:translation"/>
    <property type="evidence" value="ECO:0007669"/>
    <property type="project" value="InterPro"/>
</dbReference>
<name>A0A098VVK1_9MICR</name>
<organism evidence="6 7">
    <name type="scientific">Mitosporidium daphniae</name>
    <dbReference type="NCBI Taxonomy" id="1485682"/>
    <lineage>
        <taxon>Eukaryota</taxon>
        <taxon>Fungi</taxon>
        <taxon>Fungi incertae sedis</taxon>
        <taxon>Microsporidia</taxon>
        <taxon>Mitosporidium</taxon>
    </lineage>
</organism>
<evidence type="ECO:0000313" key="6">
    <source>
        <dbReference type="EMBL" id="KGG52935.1"/>
    </source>
</evidence>
<dbReference type="InterPro" id="IPR030878">
    <property type="entry name" value="Ribosomal_uL15"/>
</dbReference>
<dbReference type="HOGENOM" id="CLU_565089_0_0_1"/>
<sequence length="483" mass="55416">MSFPIRHLLSLQTIRHAGTRSRSKYDTIRLHCMRNAKIGGFFICEPLTLSNLFRSPRSHKSRKRYRGDGTGSRLNGRGSKGQKSRSGPGIPRGFEGGQTELRFRFPKKSAEIKSMERAYEGYGRIHLDQIQRWLDIGRLDGSKPLTLSSFYDAGLTSIRRGLLITDGGCEHFTHIVHIEATEFTPEAIGRIEELGGKAIAVYHSREDIKVLTRPEFYFFTEARKWVLFKKYAGQLSSYLVSRNLPGHSVEALKNRLTEREFHNFVMNANFEAGRVLKRRNMVRFSLFDVFGDLIKGERGIKKTQTRESIRAILKGQPESLASALIRGFLPPFSSPKEYKDILFYTSDEKRGYLSNHVLTSVLSNKHSEFSSQIYPGLKYWIEKNYIVFTRDQEQYDLVVGHFRWENARLKAIKTQQEETAKETAKRDRILAILQEKGLKLDVPRFVGPKEPWRIRKEGSGEVVLLPIDYDPSSAHPTQEANAL</sequence>
<dbReference type="Pfam" id="PF00828">
    <property type="entry name" value="Ribosomal_L27A"/>
    <property type="match status" value="1"/>
</dbReference>
<feature type="domain" description="Large ribosomal subunit protein uL15/eL18" evidence="5">
    <location>
        <begin position="125"/>
        <end position="198"/>
    </location>
</feature>
<dbReference type="RefSeq" id="XP_013239371.1">
    <property type="nucleotide sequence ID" value="XM_013383917.1"/>
</dbReference>
<evidence type="ECO:0000256" key="1">
    <source>
        <dbReference type="ARBA" id="ARBA00007320"/>
    </source>
</evidence>
<reference evidence="6 7" key="1">
    <citation type="submission" date="2014-04" db="EMBL/GenBank/DDBJ databases">
        <title>A new species of microsporidia sheds light on the evolution of extreme parasitism.</title>
        <authorList>
            <person name="Haag K.L."/>
            <person name="James T.Y."/>
            <person name="Larsson R."/>
            <person name="Schaer T.M."/>
            <person name="Refardt D."/>
            <person name="Pombert J.-F."/>
            <person name="Ebert D."/>
        </authorList>
    </citation>
    <scope>NUCLEOTIDE SEQUENCE [LARGE SCALE GENOMIC DNA]</scope>
    <source>
        <strain evidence="6 7">UGP3</strain>
        <tissue evidence="6">Spores</tissue>
    </source>
</reference>
<feature type="region of interest" description="Disordered" evidence="4">
    <location>
        <begin position="55"/>
        <end position="97"/>
    </location>
</feature>
<dbReference type="InterPro" id="IPR021131">
    <property type="entry name" value="Ribosomal_uL15/eL18"/>
</dbReference>
<protein>
    <submittedName>
        <fullName evidence="6">Ribosomal protein L15</fullName>
    </submittedName>
</protein>
<accession>A0A098VVK1</accession>
<dbReference type="GO" id="GO:0005762">
    <property type="term" value="C:mitochondrial large ribosomal subunit"/>
    <property type="evidence" value="ECO:0007669"/>
    <property type="project" value="TreeGrafter"/>
</dbReference>
<dbReference type="PANTHER" id="PTHR12934:SF11">
    <property type="entry name" value="LARGE RIBOSOMAL SUBUNIT PROTEIN UL15M"/>
    <property type="match status" value="1"/>
</dbReference>